<evidence type="ECO:0000256" key="2">
    <source>
        <dbReference type="ARBA" id="ARBA00004924"/>
    </source>
</evidence>
<protein>
    <submittedName>
        <fullName evidence="9">Ornithine monooxygenase</fullName>
    </submittedName>
</protein>
<accession>A0AAW3IE49</accession>
<feature type="region of interest" description="Disordered" evidence="8">
    <location>
        <begin position="419"/>
        <end position="440"/>
    </location>
</feature>
<dbReference type="InterPro" id="IPR036188">
    <property type="entry name" value="FAD/NAD-bd_sf"/>
</dbReference>
<dbReference type="PANTHER" id="PTHR42802:SF1">
    <property type="entry name" value="L-ORNITHINE N(5)-MONOOXYGENASE"/>
    <property type="match status" value="1"/>
</dbReference>
<dbReference type="Pfam" id="PF13434">
    <property type="entry name" value="Lys_Orn_oxgnase"/>
    <property type="match status" value="1"/>
</dbReference>
<evidence type="ECO:0000313" key="10">
    <source>
        <dbReference type="Proteomes" id="UP000037511"/>
    </source>
</evidence>
<comment type="similarity">
    <text evidence="3">Belongs to the lysine N(6)-hydroxylase/L-ornithine N(5)-oxygenase family.</text>
</comment>
<dbReference type="Proteomes" id="UP000037511">
    <property type="component" value="Unassembled WGS sequence"/>
</dbReference>
<comment type="caution">
    <text evidence="9">The sequence shown here is derived from an EMBL/GenBank/DDBJ whole genome shotgun (WGS) entry which is preliminary data.</text>
</comment>
<evidence type="ECO:0000256" key="4">
    <source>
        <dbReference type="ARBA" id="ARBA00022630"/>
    </source>
</evidence>
<evidence type="ECO:0000256" key="3">
    <source>
        <dbReference type="ARBA" id="ARBA00007588"/>
    </source>
</evidence>
<feature type="compositionally biased region" description="Basic and acidic residues" evidence="8">
    <location>
        <begin position="426"/>
        <end position="440"/>
    </location>
</feature>
<proteinExistence type="inferred from homology"/>
<dbReference type="RefSeq" id="WP_050444995.1">
    <property type="nucleotide sequence ID" value="NZ_JAOEJJ010000004.1"/>
</dbReference>
<dbReference type="GO" id="GO:0004497">
    <property type="term" value="F:monooxygenase activity"/>
    <property type="evidence" value="ECO:0007669"/>
    <property type="project" value="UniProtKB-KW"/>
</dbReference>
<gene>
    <name evidence="9" type="ORF">AFM18_00905</name>
</gene>
<keyword evidence="9" id="KW-0503">Monooxygenase</keyword>
<evidence type="ECO:0000256" key="6">
    <source>
        <dbReference type="ARBA" id="ARBA00022857"/>
    </source>
</evidence>
<dbReference type="GO" id="GO:0006879">
    <property type="term" value="P:intracellular iron ion homeostasis"/>
    <property type="evidence" value="ECO:0007669"/>
    <property type="project" value="TreeGrafter"/>
</dbReference>
<keyword evidence="6" id="KW-0521">NADP</keyword>
<dbReference type="Gene3D" id="3.50.50.60">
    <property type="entry name" value="FAD/NAD(P)-binding domain"/>
    <property type="match status" value="1"/>
</dbReference>
<reference evidence="9 10" key="1">
    <citation type="submission" date="2015-07" db="EMBL/GenBank/DDBJ databases">
        <title>Draft genome of Achromobacter spanius.</title>
        <authorList>
            <person name="Wang X."/>
        </authorList>
    </citation>
    <scope>NUCLEOTIDE SEQUENCE [LARGE SCALE GENOMIC DNA]</scope>
    <source>
        <strain evidence="9 10">CGMCC9173</strain>
    </source>
</reference>
<keyword evidence="4" id="KW-0285">Flavoprotein</keyword>
<dbReference type="InterPro" id="IPR025700">
    <property type="entry name" value="Lys/Orn_oxygenase"/>
</dbReference>
<evidence type="ECO:0000256" key="8">
    <source>
        <dbReference type="SAM" id="MobiDB-lite"/>
    </source>
</evidence>
<dbReference type="EMBL" id="LGVG01000001">
    <property type="protein sequence ID" value="KNE29777.1"/>
    <property type="molecule type" value="Genomic_DNA"/>
</dbReference>
<comment type="pathway">
    <text evidence="2">Siderophore biosynthesis.</text>
</comment>
<dbReference type="SUPFAM" id="SSF51905">
    <property type="entry name" value="FAD/NAD(P)-binding domain"/>
    <property type="match status" value="2"/>
</dbReference>
<keyword evidence="7" id="KW-0560">Oxidoreductase</keyword>
<evidence type="ECO:0000256" key="5">
    <source>
        <dbReference type="ARBA" id="ARBA00022827"/>
    </source>
</evidence>
<evidence type="ECO:0000313" key="9">
    <source>
        <dbReference type="EMBL" id="KNE29777.1"/>
    </source>
</evidence>
<sequence length="440" mass="49589">MQVHDLIGIGFGPSNIALAIALEERYGGDSGLLPLFLEKQPCFAWHPHMMLDGTHMQISFLKDLVTLRNPASPFTFLNYLHSQGRLQQFINLKTFFPSRHEFNDYLAWAAGHFSDRCAYGEDVFDVAPETVGDTVPLLRVRSRDAQGRVRERLARNLVVSVGGKAHIPEPFLAWRDEPRIFHTSSYLSAIGKIAHPRRIAVLGAGQSAAEIFMNLHEHPDRPQVDLLMRGRALRPSDDSPYMNEIFNAEHTDYIYSRPPAERAGLLSEAWHTNYSAPDVELIERIYNVFYQQQVTRQARHQLRRRCQVDAVEVVDGVDGDGQSVALTLFDRDTHRSEVVRYDAVILATGYVRDHHKQLLAPLAPYLEDHAIDRHYRLRADARLKPAIYVQGGSETTHGISDSLLSILAIRSQEIGNALRAGSPGDAVERPQRERRAALAG</sequence>
<evidence type="ECO:0000256" key="7">
    <source>
        <dbReference type="ARBA" id="ARBA00023002"/>
    </source>
</evidence>
<evidence type="ECO:0000256" key="1">
    <source>
        <dbReference type="ARBA" id="ARBA00001974"/>
    </source>
</evidence>
<organism evidence="9 10">
    <name type="scientific">Achromobacter spanius</name>
    <dbReference type="NCBI Taxonomy" id="217203"/>
    <lineage>
        <taxon>Bacteria</taxon>
        <taxon>Pseudomonadati</taxon>
        <taxon>Pseudomonadota</taxon>
        <taxon>Betaproteobacteria</taxon>
        <taxon>Burkholderiales</taxon>
        <taxon>Alcaligenaceae</taxon>
        <taxon>Achromobacter</taxon>
    </lineage>
</organism>
<dbReference type="PANTHER" id="PTHR42802">
    <property type="entry name" value="MONOOXYGENASE"/>
    <property type="match status" value="1"/>
</dbReference>
<name>A0AAW3IE49_9BURK</name>
<keyword evidence="5" id="KW-0274">FAD</keyword>
<dbReference type="AlphaFoldDB" id="A0AAW3IE49"/>
<comment type="cofactor">
    <cofactor evidence="1">
        <name>FAD</name>
        <dbReference type="ChEBI" id="CHEBI:57692"/>
    </cofactor>
</comment>